<gene>
    <name evidence="1" type="ORF">Y10_18060</name>
</gene>
<proteinExistence type="predicted"/>
<accession>A0ABQ5MJ63</accession>
<comment type="caution">
    <text evidence="1">The sequence shown here is derived from an EMBL/GenBank/DDBJ whole genome shotgun (WGS) entry which is preliminary data.</text>
</comment>
<evidence type="ECO:0000313" key="2">
    <source>
        <dbReference type="Proteomes" id="UP001143543"/>
    </source>
</evidence>
<reference evidence="1" key="1">
    <citation type="submission" date="2022-07" db="EMBL/GenBank/DDBJ databases">
        <title>Taxonomy of Novel Oxalotrophic and Methylotrophic Bacteria.</title>
        <authorList>
            <person name="Sahin N."/>
            <person name="Tani A."/>
        </authorList>
    </citation>
    <scope>NUCLEOTIDE SEQUENCE</scope>
    <source>
        <strain evidence="1">Y10</strain>
    </source>
</reference>
<name>A0ABQ5MJ63_9FLAO</name>
<dbReference type="Proteomes" id="UP001143543">
    <property type="component" value="Unassembled WGS sequence"/>
</dbReference>
<evidence type="ECO:0000313" key="1">
    <source>
        <dbReference type="EMBL" id="GLB49438.1"/>
    </source>
</evidence>
<sequence length="60" mass="7010">MNFKNYNINESIFTKKQKRKIEKTSFGIYQKKTNGDAWYGFNKSHCKGDSKIIYGVAVQL</sequence>
<dbReference type="EMBL" id="BRVO01000002">
    <property type="protein sequence ID" value="GLB49438.1"/>
    <property type="molecule type" value="Genomic_DNA"/>
</dbReference>
<organism evidence="1 2">
    <name type="scientific">Neptunitalea lumnitzerae</name>
    <dbReference type="NCBI Taxonomy" id="2965509"/>
    <lineage>
        <taxon>Bacteria</taxon>
        <taxon>Pseudomonadati</taxon>
        <taxon>Bacteroidota</taxon>
        <taxon>Flavobacteriia</taxon>
        <taxon>Flavobacteriales</taxon>
        <taxon>Flavobacteriaceae</taxon>
        <taxon>Neptunitalea</taxon>
    </lineage>
</organism>
<keyword evidence="2" id="KW-1185">Reference proteome</keyword>
<protein>
    <submittedName>
        <fullName evidence="1">Uncharacterized protein</fullName>
    </submittedName>
</protein>